<evidence type="ECO:0000256" key="1">
    <source>
        <dbReference type="ARBA" id="ARBA00004496"/>
    </source>
</evidence>
<evidence type="ECO:0000313" key="7">
    <source>
        <dbReference type="EMBL" id="RMT84325.1"/>
    </source>
</evidence>
<dbReference type="Gene3D" id="1.10.10.60">
    <property type="entry name" value="Homeodomain-like"/>
    <property type="match status" value="1"/>
</dbReference>
<feature type="domain" description="HTH araC/xylS-type" evidence="6">
    <location>
        <begin position="213"/>
        <end position="314"/>
    </location>
</feature>
<dbReference type="SMART" id="SM00342">
    <property type="entry name" value="HTH_ARAC"/>
    <property type="match status" value="1"/>
</dbReference>
<proteinExistence type="predicted"/>
<dbReference type="InterPro" id="IPR050204">
    <property type="entry name" value="AraC_XylS_family_regulators"/>
</dbReference>
<dbReference type="Proteomes" id="UP000273854">
    <property type="component" value="Unassembled WGS sequence"/>
</dbReference>
<dbReference type="GO" id="GO:0005737">
    <property type="term" value="C:cytoplasm"/>
    <property type="evidence" value="ECO:0007669"/>
    <property type="project" value="UniProtKB-SubCell"/>
</dbReference>
<dbReference type="AlphaFoldDB" id="A0A3M5PJ30"/>
<comment type="subcellular location">
    <subcellularLocation>
        <location evidence="1">Cytoplasm</location>
    </subcellularLocation>
</comment>
<dbReference type="GO" id="GO:0043565">
    <property type="term" value="F:sequence-specific DNA binding"/>
    <property type="evidence" value="ECO:0007669"/>
    <property type="project" value="InterPro"/>
</dbReference>
<dbReference type="GO" id="GO:0003700">
    <property type="term" value="F:DNA-binding transcription factor activity"/>
    <property type="evidence" value="ECO:0007669"/>
    <property type="project" value="InterPro"/>
</dbReference>
<dbReference type="EMBL" id="RBTP01000012">
    <property type="protein sequence ID" value="RMT84325.1"/>
    <property type="molecule type" value="Genomic_DNA"/>
</dbReference>
<accession>A0A3M5PJ30</accession>
<keyword evidence="4" id="KW-0804">Transcription</keyword>
<comment type="caution">
    <text evidence="7">The sequence shown here is derived from an EMBL/GenBank/DDBJ whole genome shotgun (WGS) entry which is preliminary data.</text>
</comment>
<keyword evidence="2" id="KW-0805">Transcription regulation</keyword>
<comment type="function">
    <text evidence="5">Regulatory protein of the TOL plasmid xyl operons. XylS activates the xylXYZLTEGFJQKIH operon required for the degradation of toluene, m-xylene and p-xylene.</text>
</comment>
<dbReference type="InterPro" id="IPR009057">
    <property type="entry name" value="Homeodomain-like_sf"/>
</dbReference>
<dbReference type="PANTHER" id="PTHR46796:SF12">
    <property type="entry name" value="HTH-TYPE DNA-BINDING TRANSCRIPTIONAL ACTIVATOR EUTR"/>
    <property type="match status" value="1"/>
</dbReference>
<dbReference type="SUPFAM" id="SSF46689">
    <property type="entry name" value="Homeodomain-like"/>
    <property type="match status" value="1"/>
</dbReference>
<name>A0A3M5PJ30_PSEVI</name>
<organism evidence="7 8">
    <name type="scientific">Pseudomonas viridiflava</name>
    <name type="common">Phytomonas viridiflava</name>
    <dbReference type="NCBI Taxonomy" id="33069"/>
    <lineage>
        <taxon>Bacteria</taxon>
        <taxon>Pseudomonadati</taxon>
        <taxon>Pseudomonadota</taxon>
        <taxon>Gammaproteobacteria</taxon>
        <taxon>Pseudomonadales</taxon>
        <taxon>Pseudomonadaceae</taxon>
        <taxon>Pseudomonas</taxon>
    </lineage>
</organism>
<dbReference type="PROSITE" id="PS00041">
    <property type="entry name" value="HTH_ARAC_FAMILY_1"/>
    <property type="match status" value="1"/>
</dbReference>
<sequence>MTMLAEVRTFNDPQQHAGSIPGWQQVYDQLGRGCLSSELHQLSAERFQMFHEVLDKRVVQRGCAPSGRLCIAMCLGSGKAPVIQGHQVGAQSVVLLRDAEEFVLHTPEGTHFFAINVDTVRFARLAAFELSDEQLKRLKTVSQITVDAAVLARVQQRVYPLFRQLCKTADVSLVSEKMFEDVLLDSLLDLFSNASDEARCRRGNFAVSAYLVKRCQALAVASGDTPLSILEVCEQLRVSRRTLQNSFQAVTGMRPVEFLRNLRLNAVRRRLIATRASAQNVGEIAVAMGFFHLSHFAAHYQALFGELPSQTLRAVQ</sequence>
<reference evidence="7 8" key="1">
    <citation type="submission" date="2018-08" db="EMBL/GenBank/DDBJ databases">
        <title>Recombination of ecologically and evolutionarily significant loci maintains genetic cohesion in the Pseudomonas syringae species complex.</title>
        <authorList>
            <person name="Dillon M."/>
            <person name="Thakur S."/>
            <person name="Almeida R.N.D."/>
            <person name="Weir B.S."/>
            <person name="Guttman D.S."/>
        </authorList>
    </citation>
    <scope>NUCLEOTIDE SEQUENCE [LARGE SCALE GENOMIC DNA]</scope>
    <source>
        <strain evidence="7 8">ICMP 19473</strain>
    </source>
</reference>
<evidence type="ECO:0000256" key="4">
    <source>
        <dbReference type="ARBA" id="ARBA00023163"/>
    </source>
</evidence>
<gene>
    <name evidence="7" type="ORF">ALP40_02588</name>
</gene>
<dbReference type="GO" id="GO:0009893">
    <property type="term" value="P:positive regulation of metabolic process"/>
    <property type="evidence" value="ECO:0007669"/>
    <property type="project" value="UniProtKB-ARBA"/>
</dbReference>
<evidence type="ECO:0000256" key="2">
    <source>
        <dbReference type="ARBA" id="ARBA00023015"/>
    </source>
</evidence>
<dbReference type="Pfam" id="PF12833">
    <property type="entry name" value="HTH_18"/>
    <property type="match status" value="1"/>
</dbReference>
<evidence type="ECO:0000256" key="5">
    <source>
        <dbReference type="ARBA" id="ARBA00037345"/>
    </source>
</evidence>
<keyword evidence="3" id="KW-0238">DNA-binding</keyword>
<protein>
    <submittedName>
        <fullName evidence="7">AraC family transcriptional regulator</fullName>
    </submittedName>
</protein>
<dbReference type="InterPro" id="IPR018060">
    <property type="entry name" value="HTH_AraC"/>
</dbReference>
<dbReference type="PROSITE" id="PS01124">
    <property type="entry name" value="HTH_ARAC_FAMILY_2"/>
    <property type="match status" value="1"/>
</dbReference>
<evidence type="ECO:0000256" key="3">
    <source>
        <dbReference type="ARBA" id="ARBA00023125"/>
    </source>
</evidence>
<evidence type="ECO:0000259" key="6">
    <source>
        <dbReference type="PROSITE" id="PS01124"/>
    </source>
</evidence>
<dbReference type="InterPro" id="IPR018062">
    <property type="entry name" value="HTH_AraC-typ_CS"/>
</dbReference>
<dbReference type="PANTHER" id="PTHR46796">
    <property type="entry name" value="HTH-TYPE TRANSCRIPTIONAL ACTIVATOR RHAS-RELATED"/>
    <property type="match status" value="1"/>
</dbReference>
<evidence type="ECO:0000313" key="8">
    <source>
        <dbReference type="Proteomes" id="UP000273854"/>
    </source>
</evidence>